<protein>
    <recommendedName>
        <fullName evidence="2">Lipase maturation factor 2</fullName>
    </recommendedName>
</protein>
<keyword evidence="5" id="KW-1185">Reference proteome</keyword>
<evidence type="ECO:0000256" key="2">
    <source>
        <dbReference type="ARBA" id="ARBA00040643"/>
    </source>
</evidence>
<dbReference type="STRING" id="407821.A0A087SZ63"/>
<dbReference type="OMA" id="IAHNPFK"/>
<evidence type="ECO:0000313" key="4">
    <source>
        <dbReference type="EMBL" id="KFM58152.1"/>
    </source>
</evidence>
<dbReference type="PANTHER" id="PTHR14463:SF5">
    <property type="entry name" value="LIPASE MATURATION FACTOR 2"/>
    <property type="match status" value="1"/>
</dbReference>
<dbReference type="Pfam" id="PF25179">
    <property type="entry name" value="LMF1_C"/>
    <property type="match status" value="1"/>
</dbReference>
<reference evidence="4 5" key="1">
    <citation type="submission" date="2013-11" db="EMBL/GenBank/DDBJ databases">
        <title>Genome sequencing of Stegodyphus mimosarum.</title>
        <authorList>
            <person name="Bechsgaard J."/>
        </authorList>
    </citation>
    <scope>NUCLEOTIDE SEQUENCE [LARGE SCALE GENOMIC DNA]</scope>
</reference>
<dbReference type="InterPro" id="IPR057433">
    <property type="entry name" value="LMF1/2_C"/>
</dbReference>
<feature type="domain" description="Lipase maturation factor 1/2 C-terminal" evidence="3">
    <location>
        <begin position="1"/>
        <end position="128"/>
    </location>
</feature>
<organism evidence="4 5">
    <name type="scientific">Stegodyphus mimosarum</name>
    <name type="common">African social velvet spider</name>
    <dbReference type="NCBI Taxonomy" id="407821"/>
    <lineage>
        <taxon>Eukaryota</taxon>
        <taxon>Metazoa</taxon>
        <taxon>Ecdysozoa</taxon>
        <taxon>Arthropoda</taxon>
        <taxon>Chelicerata</taxon>
        <taxon>Arachnida</taxon>
        <taxon>Araneae</taxon>
        <taxon>Araneomorphae</taxon>
        <taxon>Entelegynae</taxon>
        <taxon>Eresoidea</taxon>
        <taxon>Eresidae</taxon>
        <taxon>Stegodyphus</taxon>
    </lineage>
</organism>
<feature type="non-terminal residue" evidence="4">
    <location>
        <position position="128"/>
    </location>
</feature>
<name>A0A087SZ63_STEMI</name>
<dbReference type="OrthoDB" id="434126at2759"/>
<dbReference type="Proteomes" id="UP000054359">
    <property type="component" value="Unassembled WGS sequence"/>
</dbReference>
<accession>A0A087SZ63</accession>
<evidence type="ECO:0000313" key="5">
    <source>
        <dbReference type="Proteomes" id="UP000054359"/>
    </source>
</evidence>
<dbReference type="PANTHER" id="PTHR14463">
    <property type="entry name" value="LIPASE MATURATION FACTOR"/>
    <property type="match status" value="1"/>
</dbReference>
<dbReference type="AlphaFoldDB" id="A0A087SZ63"/>
<evidence type="ECO:0000256" key="1">
    <source>
        <dbReference type="ARBA" id="ARBA00023180"/>
    </source>
</evidence>
<sequence>MTGVDGRPEIVVEGSNSLATGWKEYHFLYKPGELSRRPPILIPHQPRLDWQMWFAALGNYEHNPWFVSFVYRILDGEKDVLDLLDVERLPFPPNKPPKYIRAILYKYSYTSPTSSSSTKKKGVDWWTR</sequence>
<dbReference type="GO" id="GO:0005789">
    <property type="term" value="C:endoplasmic reticulum membrane"/>
    <property type="evidence" value="ECO:0007669"/>
    <property type="project" value="TreeGrafter"/>
</dbReference>
<evidence type="ECO:0000259" key="3">
    <source>
        <dbReference type="Pfam" id="PF25179"/>
    </source>
</evidence>
<gene>
    <name evidence="4" type="ORF">X975_10180</name>
</gene>
<keyword evidence="1" id="KW-0325">Glycoprotein</keyword>
<dbReference type="GO" id="GO:0051604">
    <property type="term" value="P:protein maturation"/>
    <property type="evidence" value="ECO:0007669"/>
    <property type="project" value="InterPro"/>
</dbReference>
<dbReference type="InterPro" id="IPR009613">
    <property type="entry name" value="LMF"/>
</dbReference>
<proteinExistence type="predicted"/>
<dbReference type="EMBL" id="KK112634">
    <property type="protein sequence ID" value="KFM58152.1"/>
    <property type="molecule type" value="Genomic_DNA"/>
</dbReference>